<proteinExistence type="predicted"/>
<dbReference type="Proteomes" id="UP000315724">
    <property type="component" value="Chromosome"/>
</dbReference>
<dbReference type="EMBL" id="CP036267">
    <property type="protein sequence ID" value="QDT34603.1"/>
    <property type="molecule type" value="Genomic_DNA"/>
</dbReference>
<gene>
    <name evidence="3" type="primary">rsxG</name>
    <name evidence="3" type="ORF">Mal48_38660</name>
</gene>
<evidence type="ECO:0000313" key="4">
    <source>
        <dbReference type="Proteomes" id="UP000315724"/>
    </source>
</evidence>
<feature type="transmembrane region" description="Helical" evidence="1">
    <location>
        <begin position="392"/>
        <end position="411"/>
    </location>
</feature>
<dbReference type="SMART" id="SM00900">
    <property type="entry name" value="FMN_bind"/>
    <property type="match status" value="2"/>
</dbReference>
<sequence length="596" mass="66446">MILELLQAKSQHGALLLKDLKLTVQKVSPWRVWGIHSLRVLLFAGIVLTIHLEARSRRSAPTEEFTKQLLLETFDELPAEIEVGAKDSETGLFPIRNDDSEFGYLLTTSPKSDHIIGFSGPTNVAILLNPDLEVQQLEVLWSRDTREHLKEVVSSSKYWDQFLGVSWEELSQKQEVDAVSGATLTSLAIGESIINRLGGEVPSLKFPDPVTLSDVQVLFDEARSIQQNRRFDNGWDVFDEQKKLLGTVLSTSPSADNVVGYQGPTELLIAIDTEGKVKRTYTRNSFDNEPHVSYLDEDWAWPELFQGLTLEEVSQYDLAEQGIEGVSGATFTSMAAARGVIQTAQKNLVPLPETKTQPKSQKSWKPSRADFGTLAVIVSGIVIAMTHLRGIAWLRILYQVILIGYVGFLNGDLLSQAMFVGWTQNGVPWRSAFRLVVLAGIAFVFPVMTKRNIYCSHLCAHGAVQQLVRKRVRYQFHPGKNLKRFLSLVPVGLLSWVILVSMLGLTFSLVDIEAFDAYLFRIAGWSAISIAVGGVIVSLFVPMAYCRFGCPTGATLEYLRRTRRSDRLSPADGIAVGLLLLAQLLYWSPVNFFSWL</sequence>
<keyword evidence="1" id="KW-0472">Membrane</keyword>
<evidence type="ECO:0000259" key="2">
    <source>
        <dbReference type="SMART" id="SM00900"/>
    </source>
</evidence>
<name>A0A517QSL4_9PLAN</name>
<dbReference type="KEGG" id="tpol:Mal48_38660"/>
<dbReference type="RefSeq" id="WP_145202806.1">
    <property type="nucleotide sequence ID" value="NZ_CP036267.1"/>
</dbReference>
<dbReference type="InterPro" id="IPR017896">
    <property type="entry name" value="4Fe4S_Fe-S-bd"/>
</dbReference>
<feature type="transmembrane region" description="Helical" evidence="1">
    <location>
        <begin position="431"/>
        <end position="448"/>
    </location>
</feature>
<feature type="transmembrane region" description="Helical" evidence="1">
    <location>
        <begin position="485"/>
        <end position="510"/>
    </location>
</feature>
<evidence type="ECO:0000313" key="3">
    <source>
        <dbReference type="EMBL" id="QDT34603.1"/>
    </source>
</evidence>
<dbReference type="InterPro" id="IPR007329">
    <property type="entry name" value="FMN-bd"/>
</dbReference>
<keyword evidence="4" id="KW-1185">Reference proteome</keyword>
<protein>
    <submittedName>
        <fullName evidence="3">Electron transport complex subunit RsxG</fullName>
    </submittedName>
</protein>
<reference evidence="3 4" key="1">
    <citation type="submission" date="2019-02" db="EMBL/GenBank/DDBJ databases">
        <title>Deep-cultivation of Planctomycetes and their phenomic and genomic characterization uncovers novel biology.</title>
        <authorList>
            <person name="Wiegand S."/>
            <person name="Jogler M."/>
            <person name="Boedeker C."/>
            <person name="Pinto D."/>
            <person name="Vollmers J."/>
            <person name="Rivas-Marin E."/>
            <person name="Kohn T."/>
            <person name="Peeters S.H."/>
            <person name="Heuer A."/>
            <person name="Rast P."/>
            <person name="Oberbeckmann S."/>
            <person name="Bunk B."/>
            <person name="Jeske O."/>
            <person name="Meyerdierks A."/>
            <person name="Storesund J.E."/>
            <person name="Kallscheuer N."/>
            <person name="Luecker S."/>
            <person name="Lage O.M."/>
            <person name="Pohl T."/>
            <person name="Merkel B.J."/>
            <person name="Hornburger P."/>
            <person name="Mueller R.-W."/>
            <person name="Bruemmer F."/>
            <person name="Labrenz M."/>
            <person name="Spormann A.M."/>
            <person name="Op den Camp H."/>
            <person name="Overmann J."/>
            <person name="Amann R."/>
            <person name="Jetten M.S.M."/>
            <person name="Mascher T."/>
            <person name="Medema M.H."/>
            <person name="Devos D.P."/>
            <person name="Kaster A.-K."/>
            <person name="Ovreas L."/>
            <person name="Rohde M."/>
            <person name="Galperin M.Y."/>
            <person name="Jogler C."/>
        </authorList>
    </citation>
    <scope>NUCLEOTIDE SEQUENCE [LARGE SCALE GENOMIC DNA]</scope>
    <source>
        <strain evidence="3 4">Mal48</strain>
    </source>
</reference>
<keyword evidence="1" id="KW-0812">Transmembrane</keyword>
<feature type="domain" description="FMN-binding" evidence="2">
    <location>
        <begin position="117"/>
        <end position="200"/>
    </location>
</feature>
<dbReference type="Pfam" id="PF04205">
    <property type="entry name" value="FMN_bind"/>
    <property type="match status" value="2"/>
</dbReference>
<accession>A0A517QSL4</accession>
<dbReference type="AlphaFoldDB" id="A0A517QSL4"/>
<dbReference type="OrthoDB" id="235065at2"/>
<feature type="transmembrane region" description="Helical" evidence="1">
    <location>
        <begin position="522"/>
        <end position="546"/>
    </location>
</feature>
<organism evidence="3 4">
    <name type="scientific">Thalassoglobus polymorphus</name>
    <dbReference type="NCBI Taxonomy" id="2527994"/>
    <lineage>
        <taxon>Bacteria</taxon>
        <taxon>Pseudomonadati</taxon>
        <taxon>Planctomycetota</taxon>
        <taxon>Planctomycetia</taxon>
        <taxon>Planctomycetales</taxon>
        <taxon>Planctomycetaceae</taxon>
        <taxon>Thalassoglobus</taxon>
    </lineage>
</organism>
<keyword evidence="1" id="KW-1133">Transmembrane helix</keyword>
<evidence type="ECO:0000256" key="1">
    <source>
        <dbReference type="SAM" id="Phobius"/>
    </source>
</evidence>
<feature type="transmembrane region" description="Helical" evidence="1">
    <location>
        <begin position="567"/>
        <end position="587"/>
    </location>
</feature>
<dbReference type="GO" id="GO:0016020">
    <property type="term" value="C:membrane"/>
    <property type="evidence" value="ECO:0007669"/>
    <property type="project" value="InterPro"/>
</dbReference>
<feature type="domain" description="FMN-binding" evidence="2">
    <location>
        <begin position="260"/>
        <end position="347"/>
    </location>
</feature>
<dbReference type="GO" id="GO:0010181">
    <property type="term" value="F:FMN binding"/>
    <property type="evidence" value="ECO:0007669"/>
    <property type="project" value="InterPro"/>
</dbReference>
<dbReference type="Pfam" id="PF12801">
    <property type="entry name" value="Fer4_5"/>
    <property type="match status" value="2"/>
</dbReference>